<dbReference type="EMBL" id="AHMH02000159">
    <property type="protein sequence ID" value="EMM98286.1"/>
    <property type="molecule type" value="Genomic_DNA"/>
</dbReference>
<evidence type="ECO:0000313" key="1">
    <source>
        <dbReference type="EMBL" id="EMM98286.1"/>
    </source>
</evidence>
<accession>A0ABP2T273</accession>
<gene>
    <name evidence="1" type="ORF">LEP1GSC035_0641</name>
</gene>
<comment type="caution">
    <text evidence="1">The sequence shown here is derived from an EMBL/GenBank/DDBJ whole genome shotgun (WGS) entry which is preliminary data.</text>
</comment>
<evidence type="ECO:0000313" key="2">
    <source>
        <dbReference type="Proteomes" id="UP000012099"/>
    </source>
</evidence>
<reference evidence="1 2" key="1">
    <citation type="submission" date="2013-01" db="EMBL/GenBank/DDBJ databases">
        <authorList>
            <person name="Harkins D.M."/>
            <person name="Durkin A.S."/>
            <person name="Brinkac L.M."/>
            <person name="Haft D.H."/>
            <person name="Selengut J.D."/>
            <person name="Sanka R."/>
            <person name="DePew J."/>
            <person name="Purushe J."/>
            <person name="Whelen A.C."/>
            <person name="Vinetz J.M."/>
            <person name="Sutton G.G."/>
            <person name="Nierman W.C."/>
            <person name="Fouts D.E."/>
        </authorList>
    </citation>
    <scope>NUCLEOTIDE SEQUENCE [LARGE SCALE GENOMIC DNA]</scope>
    <source>
        <strain evidence="1 2">2007001578</strain>
    </source>
</reference>
<dbReference type="Proteomes" id="UP000012099">
    <property type="component" value="Unassembled WGS sequence"/>
</dbReference>
<name>A0ABP2T273_9LEPT</name>
<protein>
    <submittedName>
        <fullName evidence="1">Uncharacterized protein</fullName>
    </submittedName>
</protein>
<sequence length="38" mass="4545">MQELHLPQNKKTNRRNAMKRKVYVGTTTIRDFIMKLAI</sequence>
<proteinExistence type="predicted"/>
<organism evidence="1 2">
    <name type="scientific">Leptospira noguchii str. 2007001578</name>
    <dbReference type="NCBI Taxonomy" id="1049974"/>
    <lineage>
        <taxon>Bacteria</taxon>
        <taxon>Pseudomonadati</taxon>
        <taxon>Spirochaetota</taxon>
        <taxon>Spirochaetia</taxon>
        <taxon>Leptospirales</taxon>
        <taxon>Leptospiraceae</taxon>
        <taxon>Leptospira</taxon>
    </lineage>
</organism>
<keyword evidence="2" id="KW-1185">Reference proteome</keyword>